<dbReference type="OrthoDB" id="47494at2759"/>
<comment type="caution">
    <text evidence="7">The sequence shown here is derived from an EMBL/GenBank/DDBJ whole genome shotgun (WGS) entry which is preliminary data.</text>
</comment>
<keyword evidence="2" id="KW-0285">Flavoprotein</keyword>
<dbReference type="PANTHER" id="PTHR47178:SF1">
    <property type="entry name" value="FAD-BINDING DOMAIN-CONTAINING PROTEIN-RELATED"/>
    <property type="match status" value="1"/>
</dbReference>
<dbReference type="Pfam" id="PF01494">
    <property type="entry name" value="FAD_binding_3"/>
    <property type="match status" value="1"/>
</dbReference>
<dbReference type="AlphaFoldDB" id="A0A5J5EYK5"/>
<proteinExistence type="predicted"/>
<sequence length="404" mass="44623">MSAGDPEEPHVLIIGAGIIGTILAHSLRANNIPFTLYERDAHISSRGQGWGISFHWALPTLLTLLPRHLHPLLHQSAIYPGPADVGITCVDARTLERRYNIPPQRRLNVRREQLRRLLLAELPVRWGKRVVSVHKDSESRVRAVFSDGSSACGTFLVGADGAGSMVRSLLLPDPKAGRLMQLPVRGVGFSLELPRWRVEPLLKAGGVIWMAVCEGGTYLWFSVLETPATPEGEFTVQMQLSWLWKSCGDDVPVGNEKRVQMVKRRVRGFAAELRDAIGCLTQDTVVAELRLADWSRCEWSNLGDRVALVGDAAHAMTMFRGEAANHGVADVMALVEGLKKVRAGQMEMGEMLATYEKDVRDRCKPAVLASRQACLDAHRLENVREGSPLLTRGLVTGKERTARL</sequence>
<keyword evidence="5 7" id="KW-0503">Monooxygenase</keyword>
<protein>
    <submittedName>
        <fullName evidence="7">Monooxygenase-like protein</fullName>
    </submittedName>
</protein>
<dbReference type="PRINTS" id="PR00420">
    <property type="entry name" value="RNGMNOXGNASE"/>
</dbReference>
<dbReference type="GO" id="GO:0004497">
    <property type="term" value="F:monooxygenase activity"/>
    <property type="evidence" value="ECO:0007669"/>
    <property type="project" value="UniProtKB-KW"/>
</dbReference>
<evidence type="ECO:0000256" key="3">
    <source>
        <dbReference type="ARBA" id="ARBA00022827"/>
    </source>
</evidence>
<dbReference type="SUPFAM" id="SSF51905">
    <property type="entry name" value="FAD/NAD(P)-binding domain"/>
    <property type="match status" value="1"/>
</dbReference>
<evidence type="ECO:0000256" key="4">
    <source>
        <dbReference type="ARBA" id="ARBA00023002"/>
    </source>
</evidence>
<keyword evidence="3" id="KW-0274">FAD</keyword>
<dbReference type="PANTHER" id="PTHR47178">
    <property type="entry name" value="MONOOXYGENASE, FAD-BINDING"/>
    <property type="match status" value="1"/>
</dbReference>
<evidence type="ECO:0000259" key="6">
    <source>
        <dbReference type="Pfam" id="PF01494"/>
    </source>
</evidence>
<evidence type="ECO:0000256" key="1">
    <source>
        <dbReference type="ARBA" id="ARBA00001974"/>
    </source>
</evidence>
<evidence type="ECO:0000313" key="7">
    <source>
        <dbReference type="EMBL" id="KAA8907560.1"/>
    </source>
</evidence>
<dbReference type="InterPro" id="IPR002938">
    <property type="entry name" value="FAD-bd"/>
</dbReference>
<comment type="cofactor">
    <cofactor evidence="1">
        <name>FAD</name>
        <dbReference type="ChEBI" id="CHEBI:57692"/>
    </cofactor>
</comment>
<keyword evidence="8" id="KW-1185">Reference proteome</keyword>
<accession>A0A5J5EYK5</accession>
<feature type="domain" description="FAD-binding" evidence="6">
    <location>
        <begin position="302"/>
        <end position="366"/>
    </location>
</feature>
<gene>
    <name evidence="7" type="ORF">FN846DRAFT_898714</name>
</gene>
<dbReference type="Proteomes" id="UP000326924">
    <property type="component" value="Unassembled WGS sequence"/>
</dbReference>
<dbReference type="GO" id="GO:0071949">
    <property type="term" value="F:FAD binding"/>
    <property type="evidence" value="ECO:0007669"/>
    <property type="project" value="InterPro"/>
</dbReference>
<dbReference type="Gene3D" id="3.50.50.60">
    <property type="entry name" value="FAD/NAD(P)-binding domain"/>
    <property type="match status" value="1"/>
</dbReference>
<evidence type="ECO:0000256" key="2">
    <source>
        <dbReference type="ARBA" id="ARBA00022630"/>
    </source>
</evidence>
<organism evidence="7 8">
    <name type="scientific">Sphaerosporella brunnea</name>
    <dbReference type="NCBI Taxonomy" id="1250544"/>
    <lineage>
        <taxon>Eukaryota</taxon>
        <taxon>Fungi</taxon>
        <taxon>Dikarya</taxon>
        <taxon>Ascomycota</taxon>
        <taxon>Pezizomycotina</taxon>
        <taxon>Pezizomycetes</taxon>
        <taxon>Pezizales</taxon>
        <taxon>Pyronemataceae</taxon>
        <taxon>Sphaerosporella</taxon>
    </lineage>
</organism>
<evidence type="ECO:0000256" key="5">
    <source>
        <dbReference type="ARBA" id="ARBA00023033"/>
    </source>
</evidence>
<reference evidence="7 8" key="1">
    <citation type="submission" date="2019-09" db="EMBL/GenBank/DDBJ databases">
        <title>Draft genome of the ectomycorrhizal ascomycete Sphaerosporella brunnea.</title>
        <authorList>
            <consortium name="DOE Joint Genome Institute"/>
            <person name="Benucci G.M."/>
            <person name="Marozzi G."/>
            <person name="Antonielli L."/>
            <person name="Sanchez S."/>
            <person name="Marco P."/>
            <person name="Wang X."/>
            <person name="Falini L.B."/>
            <person name="Barry K."/>
            <person name="Haridas S."/>
            <person name="Lipzen A."/>
            <person name="Labutti K."/>
            <person name="Grigoriev I.V."/>
            <person name="Murat C."/>
            <person name="Martin F."/>
            <person name="Albertini E."/>
            <person name="Donnini D."/>
            <person name="Bonito G."/>
        </authorList>
    </citation>
    <scope>NUCLEOTIDE SEQUENCE [LARGE SCALE GENOMIC DNA]</scope>
    <source>
        <strain evidence="7 8">Sb_GMNB300</strain>
    </source>
</reference>
<dbReference type="EMBL" id="VXIS01000078">
    <property type="protein sequence ID" value="KAA8907560.1"/>
    <property type="molecule type" value="Genomic_DNA"/>
</dbReference>
<name>A0A5J5EYK5_9PEZI</name>
<dbReference type="InterPro" id="IPR036188">
    <property type="entry name" value="FAD/NAD-bd_sf"/>
</dbReference>
<evidence type="ECO:0000313" key="8">
    <source>
        <dbReference type="Proteomes" id="UP000326924"/>
    </source>
</evidence>
<keyword evidence="4" id="KW-0560">Oxidoreductase</keyword>
<dbReference type="InParanoid" id="A0A5J5EYK5"/>